<evidence type="ECO:0000256" key="2">
    <source>
        <dbReference type="ARBA" id="ARBA00022679"/>
    </source>
</evidence>
<dbReference type="InterPro" id="IPR007053">
    <property type="entry name" value="LRAT_dom"/>
</dbReference>
<protein>
    <submittedName>
        <fullName evidence="7">Uncharacterized protein LOC129928162</fullName>
    </submittedName>
</protein>
<dbReference type="GO" id="GO:0004623">
    <property type="term" value="F:phospholipase A2 activity"/>
    <property type="evidence" value="ECO:0007669"/>
    <property type="project" value="TreeGrafter"/>
</dbReference>
<dbReference type="RefSeq" id="XP_055897102.1">
    <property type="nucleotide sequence ID" value="XM_056041127.1"/>
</dbReference>
<evidence type="ECO:0000313" key="7">
    <source>
        <dbReference type="RefSeq" id="XP_055897102.1"/>
    </source>
</evidence>
<feature type="domain" description="LRAT" evidence="5">
    <location>
        <begin position="1"/>
        <end position="101"/>
    </location>
</feature>
<dbReference type="GeneID" id="129928162"/>
<evidence type="ECO:0000256" key="1">
    <source>
        <dbReference type="ARBA" id="ARBA00007824"/>
    </source>
</evidence>
<reference evidence="7" key="1">
    <citation type="submission" date="2025-08" db="UniProtKB">
        <authorList>
            <consortium name="RefSeq"/>
        </authorList>
    </citation>
    <scope>IDENTIFICATION</scope>
</reference>
<keyword evidence="4" id="KW-0443">Lipid metabolism</keyword>
<dbReference type="Proteomes" id="UP001165740">
    <property type="component" value="Chromosome 9"/>
</dbReference>
<comment type="similarity">
    <text evidence="1">Belongs to the H-rev107 family.</text>
</comment>
<dbReference type="InterPro" id="IPR051496">
    <property type="entry name" value="H-rev107_PLA/AT"/>
</dbReference>
<keyword evidence="3" id="KW-0378">Hydrolase</keyword>
<dbReference type="GO" id="GO:0008970">
    <property type="term" value="F:phospholipase A1 activity"/>
    <property type="evidence" value="ECO:0007669"/>
    <property type="project" value="TreeGrafter"/>
</dbReference>
<evidence type="ECO:0000313" key="6">
    <source>
        <dbReference type="Proteomes" id="UP001165740"/>
    </source>
</evidence>
<dbReference type="GO" id="GO:0005737">
    <property type="term" value="C:cytoplasm"/>
    <property type="evidence" value="ECO:0007669"/>
    <property type="project" value="TreeGrafter"/>
</dbReference>
<dbReference type="Pfam" id="PF04970">
    <property type="entry name" value="LRAT"/>
    <property type="match status" value="1"/>
</dbReference>
<evidence type="ECO:0000256" key="4">
    <source>
        <dbReference type="ARBA" id="ARBA00023098"/>
    </source>
</evidence>
<accession>A0A9W3BC50</accession>
<dbReference type="PANTHER" id="PTHR13943">
    <property type="entry name" value="HRAS-LIKE SUPPRESSOR - RELATED"/>
    <property type="match status" value="1"/>
</dbReference>
<gene>
    <name evidence="7" type="primary">LOC129928162</name>
</gene>
<evidence type="ECO:0000259" key="5">
    <source>
        <dbReference type="PROSITE" id="PS51934"/>
    </source>
</evidence>
<keyword evidence="6" id="KW-1185">Reference proteome</keyword>
<dbReference type="AlphaFoldDB" id="A0A9W3BC50"/>
<evidence type="ECO:0000256" key="3">
    <source>
        <dbReference type="ARBA" id="ARBA00022801"/>
    </source>
</evidence>
<dbReference type="Gene3D" id="3.90.1720.10">
    <property type="entry name" value="endopeptidase domain like (from Nostoc punctiforme)"/>
    <property type="match status" value="1"/>
</dbReference>
<dbReference type="OrthoDB" id="421951at2759"/>
<name>A0A9W3BC50_BIOGL</name>
<dbReference type="GO" id="GO:0070292">
    <property type="term" value="P:N-acylphosphatidylethanolamine metabolic process"/>
    <property type="evidence" value="ECO:0007669"/>
    <property type="project" value="TreeGrafter"/>
</dbReference>
<dbReference type="PANTHER" id="PTHR13943:SF77">
    <property type="entry name" value="LRAT DOMAIN-CONTAINING PROTEIN"/>
    <property type="match status" value="1"/>
</dbReference>
<keyword evidence="2" id="KW-0808">Transferase</keyword>
<dbReference type="GO" id="GO:0016410">
    <property type="term" value="F:N-acyltransferase activity"/>
    <property type="evidence" value="ECO:0007669"/>
    <property type="project" value="TreeGrafter"/>
</dbReference>
<dbReference type="PROSITE" id="PS51934">
    <property type="entry name" value="LRAT"/>
    <property type="match status" value="1"/>
</dbReference>
<proteinExistence type="inferred from homology"/>
<organism evidence="6 7">
    <name type="scientific">Biomphalaria glabrata</name>
    <name type="common">Bloodfluke planorb</name>
    <name type="synonym">Freshwater snail</name>
    <dbReference type="NCBI Taxonomy" id="6526"/>
    <lineage>
        <taxon>Eukaryota</taxon>
        <taxon>Metazoa</taxon>
        <taxon>Spiralia</taxon>
        <taxon>Lophotrochozoa</taxon>
        <taxon>Mollusca</taxon>
        <taxon>Gastropoda</taxon>
        <taxon>Heterobranchia</taxon>
        <taxon>Euthyneura</taxon>
        <taxon>Panpulmonata</taxon>
        <taxon>Hygrophila</taxon>
        <taxon>Lymnaeoidea</taxon>
        <taxon>Planorbidae</taxon>
        <taxon>Biomphalaria</taxon>
    </lineage>
</organism>
<sequence>MQEEYLPRLLVMVHQRWSWFISAGGRLFSEAEVRVDDFWEVAGADRADIDNELDALHEAFPSHEVESCAWKNQGDTNYNALFFNRVHFANWCRYGQMMSEQADIAKCVLFILQGTLFVFRLHLYLDSTGEECDIDSTTTL</sequence>